<keyword evidence="2" id="KW-1185">Reference proteome</keyword>
<dbReference type="RefSeq" id="WP_184613737.1">
    <property type="nucleotide sequence ID" value="NZ_BOOS01000002.1"/>
</dbReference>
<reference evidence="1 2" key="1">
    <citation type="submission" date="2020-08" db="EMBL/GenBank/DDBJ databases">
        <title>Sequencing the genomes of 1000 actinobacteria strains.</title>
        <authorList>
            <person name="Klenk H.-P."/>
        </authorList>
    </citation>
    <scope>NUCLEOTIDE SEQUENCE [LARGE SCALE GENOMIC DNA]</scope>
    <source>
        <strain evidence="1 2">DSM 45790</strain>
    </source>
</reference>
<protein>
    <recommendedName>
        <fullName evidence="3">UDP-N-acetylglucosamine 2-epimerase domain-containing protein</fullName>
    </recommendedName>
</protein>
<dbReference type="SUPFAM" id="SSF53756">
    <property type="entry name" value="UDP-Glycosyltransferase/glycogen phosphorylase"/>
    <property type="match status" value="1"/>
</dbReference>
<dbReference type="AlphaFoldDB" id="A0A7W9DT22"/>
<dbReference type="EMBL" id="JACHBR010000001">
    <property type="protein sequence ID" value="MBB5628960.1"/>
    <property type="molecule type" value="Genomic_DNA"/>
</dbReference>
<evidence type="ECO:0000313" key="2">
    <source>
        <dbReference type="Proteomes" id="UP000588112"/>
    </source>
</evidence>
<evidence type="ECO:0000313" key="1">
    <source>
        <dbReference type="EMBL" id="MBB5628960.1"/>
    </source>
</evidence>
<organism evidence="1 2">
    <name type="scientific">Sphaerisporangium krabiense</name>
    <dbReference type="NCBI Taxonomy" id="763782"/>
    <lineage>
        <taxon>Bacteria</taxon>
        <taxon>Bacillati</taxon>
        <taxon>Actinomycetota</taxon>
        <taxon>Actinomycetes</taxon>
        <taxon>Streptosporangiales</taxon>
        <taxon>Streptosporangiaceae</taxon>
        <taxon>Sphaerisporangium</taxon>
    </lineage>
</organism>
<evidence type="ECO:0008006" key="3">
    <source>
        <dbReference type="Google" id="ProtNLM"/>
    </source>
</evidence>
<comment type="caution">
    <text evidence="1">The sequence shown here is derived from an EMBL/GenBank/DDBJ whole genome shotgun (WGS) entry which is preliminary data.</text>
</comment>
<proteinExistence type="predicted"/>
<sequence length="410" mass="44241">MASDVRRLPGPFSFGAGKADTHGVERVVLMVTHHLASATRLADIVHLVEEDHRVQVAYTVPPSSRYANGAHDYLRDAGLWEMPWSQAVELPWDLVVSAGDGMLERLHGPIMTLTHGIGPNGYVDRRDSPGPAAPRAIPGFGQQALTMYGRVISSAIMLGHEDHLPMLAAACPEALPASVVAGDPCFDRILASRGRRTAYRNALGASPDQQVVVVSSHHGSESLMSRHPELLTTITRELPSDRYRVVLAMHPNIWSAHGKSQIRAWFSASIEAGAVLLPPEEGWRAALVAADLLFADHSSVVCYGAALGLPTLLAPFAAEDVLPGSVFARLTEMAPALDPKSAVADQLDEALRAWSPANAATLRAQLTSVPGGAAREFRRVMYRLLGLAEPRTEPLTRPVLPPRPLEPLYR</sequence>
<accession>A0A7W9DT22</accession>
<name>A0A7W9DT22_9ACTN</name>
<dbReference type="Proteomes" id="UP000588112">
    <property type="component" value="Unassembled WGS sequence"/>
</dbReference>
<gene>
    <name evidence="1" type="ORF">BJ981_004659</name>
</gene>